<name>A0A1D7V1C4_9LEPT</name>
<evidence type="ECO:0000313" key="1">
    <source>
        <dbReference type="EMBL" id="AOP35639.1"/>
    </source>
</evidence>
<accession>A0A1D7V1C4</accession>
<organism evidence="1 2">
    <name type="scientific">Leptospira tipperaryensis</name>
    <dbReference type="NCBI Taxonomy" id="2564040"/>
    <lineage>
        <taxon>Bacteria</taxon>
        <taxon>Pseudomonadati</taxon>
        <taxon>Spirochaetota</taxon>
        <taxon>Spirochaetia</taxon>
        <taxon>Leptospirales</taxon>
        <taxon>Leptospiraceae</taxon>
        <taxon>Leptospira</taxon>
    </lineage>
</organism>
<sequence>MLQMYSKHLEQYTERSFKLGQKILRKFGRKISDYNENSDQSKKQKAILSVPQPSTLIYGSSYIFSVLVSIDAEEIQCRGYIYIRYRRDRGGVSYRVLENLI</sequence>
<gene>
    <name evidence="1" type="ORF">A0128_18400</name>
</gene>
<protein>
    <submittedName>
        <fullName evidence="1">Uncharacterized protein</fullName>
    </submittedName>
</protein>
<reference evidence="1 2" key="1">
    <citation type="submission" date="2016-04" db="EMBL/GenBank/DDBJ databases">
        <title>Complete genome seqeunce of Leptospira alstonii serovar Room22.</title>
        <authorList>
            <person name="Nally J.E."/>
            <person name="Bayles D.O."/>
            <person name="Hurley D."/>
            <person name="Fanning S."/>
            <person name="McMahon B.J."/>
            <person name="Arent Z."/>
        </authorList>
    </citation>
    <scope>NUCLEOTIDE SEQUENCE [LARGE SCALE GENOMIC DNA]</scope>
    <source>
        <strain evidence="1 2">GWTS #1</strain>
    </source>
</reference>
<proteinExistence type="predicted"/>
<evidence type="ECO:0000313" key="2">
    <source>
        <dbReference type="Proteomes" id="UP000094197"/>
    </source>
</evidence>
<dbReference type="EMBL" id="CP015217">
    <property type="protein sequence ID" value="AOP35639.1"/>
    <property type="molecule type" value="Genomic_DNA"/>
</dbReference>
<dbReference type="AlphaFoldDB" id="A0A1D7V1C4"/>
<keyword evidence="2" id="KW-1185">Reference proteome</keyword>
<dbReference type="KEGG" id="laj:A0128_18400"/>
<dbReference type="Proteomes" id="UP000094197">
    <property type="component" value="Chromosome 1"/>
</dbReference>